<dbReference type="RefSeq" id="WP_175002225.1">
    <property type="nucleotide sequence ID" value="NZ_JBEWCH010000008.1"/>
</dbReference>
<dbReference type="EMBL" id="JBEWCH010000008">
    <property type="protein sequence ID" value="MET1475661.1"/>
    <property type="molecule type" value="Genomic_DNA"/>
</dbReference>
<dbReference type="Proteomes" id="UP001548587">
    <property type="component" value="Unassembled WGS sequence"/>
</dbReference>
<accession>A0ABV2C972</accession>
<name>A0ABV2C972_9BURK</name>
<evidence type="ECO:0008006" key="3">
    <source>
        <dbReference type="Google" id="ProtNLM"/>
    </source>
</evidence>
<evidence type="ECO:0000313" key="2">
    <source>
        <dbReference type="Proteomes" id="UP001548587"/>
    </source>
</evidence>
<comment type="caution">
    <text evidence="1">The sequence shown here is derived from an EMBL/GenBank/DDBJ whole genome shotgun (WGS) entry which is preliminary data.</text>
</comment>
<organism evidence="1 2">
    <name type="scientific">Burkholderia sola</name>
    <dbReference type="NCBI Taxonomy" id="2843302"/>
    <lineage>
        <taxon>Bacteria</taxon>
        <taxon>Pseudomonadati</taxon>
        <taxon>Pseudomonadota</taxon>
        <taxon>Betaproteobacteria</taxon>
        <taxon>Burkholderiales</taxon>
        <taxon>Burkholderiaceae</taxon>
        <taxon>Burkholderia</taxon>
        <taxon>Burkholderia cepacia complex</taxon>
    </lineage>
</organism>
<keyword evidence="2" id="KW-1185">Reference proteome</keyword>
<reference evidence="1 2" key="1">
    <citation type="submission" date="2024-06" db="EMBL/GenBank/DDBJ databases">
        <title>Burkholderia sola in Mexico.</title>
        <authorList>
            <person name="Estrada P."/>
        </authorList>
    </citation>
    <scope>NUCLEOTIDE SEQUENCE [LARGE SCALE GENOMIC DNA]</scope>
    <source>
        <strain evidence="1 2">CpTa8-5</strain>
    </source>
</reference>
<evidence type="ECO:0000313" key="1">
    <source>
        <dbReference type="EMBL" id="MET1475661.1"/>
    </source>
</evidence>
<sequence>MEDELPENLDSCDLMRTIDSLHEVDMRNGFFSRWDDATGEIRPATVSGHLADVASFNLSARVPRSVRVHFETAKNLYVYAWFVYRFYPVAEQQVLTSLEFALRERLGIQMKQSSGEEAKRTRGLRNLLEEARKRELVSNARFSWNEERARQRARQRAEFQQIEEMHRLGLTTVEVDYSNVEPLPEDFDQDWIGTFINTLPRIRNTYAHGSGTLHNAVLHTFEIVSELINQLFAPAT</sequence>
<protein>
    <recommendedName>
        <fullName evidence="3">RiboL-PSP-HEPN domain-containing protein</fullName>
    </recommendedName>
</protein>
<gene>
    <name evidence="1" type="ORF">ABXL37_15495</name>
</gene>
<proteinExistence type="predicted"/>